<protein>
    <submittedName>
        <fullName evidence="1">Uncharacterized protein</fullName>
    </submittedName>
</protein>
<dbReference type="EMBL" id="AP019841">
    <property type="protein sequence ID" value="BBM54288.1"/>
    <property type="molecule type" value="Genomic_DNA"/>
</dbReference>
<gene>
    <name evidence="1" type="ORF">JMUB3936_0572</name>
</gene>
<organism evidence="1 2">
    <name type="scientific">Leptotrichia wadei</name>
    <dbReference type="NCBI Taxonomy" id="157687"/>
    <lineage>
        <taxon>Bacteria</taxon>
        <taxon>Fusobacteriati</taxon>
        <taxon>Fusobacteriota</taxon>
        <taxon>Fusobacteriia</taxon>
        <taxon>Fusobacteriales</taxon>
        <taxon>Leptotrichiaceae</taxon>
        <taxon>Leptotrichia</taxon>
    </lineage>
</organism>
<accession>A0A510KRC1</accession>
<dbReference type="Proteomes" id="UP000321944">
    <property type="component" value="Chromosome"/>
</dbReference>
<sequence>MKKYAVLLLILGVCSLGYGKGKSSRNKSSNSCTSNKIIVNFKNNTATYCENGKKKVVKTEGSGIDGDDWQLEEVDGVSLFDENNPRLIFIGR</sequence>
<dbReference type="OrthoDB" id="81839at2"/>
<name>A0A510KRC1_9FUSO</name>
<dbReference type="AlphaFoldDB" id="A0A510KRC1"/>
<evidence type="ECO:0000313" key="2">
    <source>
        <dbReference type="Proteomes" id="UP000321944"/>
    </source>
</evidence>
<dbReference type="RefSeq" id="WP_147003135.1">
    <property type="nucleotide sequence ID" value="NZ_AP019841.1"/>
</dbReference>
<reference evidence="1 2" key="1">
    <citation type="submission" date="2019-07" db="EMBL/GenBank/DDBJ databases">
        <title>Complete Genome Sequence of Leptotrichia wadei Strain JMUB3936.</title>
        <authorList>
            <person name="Watanabe S."/>
            <person name="Cui L."/>
        </authorList>
    </citation>
    <scope>NUCLEOTIDE SEQUENCE [LARGE SCALE GENOMIC DNA]</scope>
    <source>
        <strain evidence="1 2">JMUB3936</strain>
    </source>
</reference>
<evidence type="ECO:0000313" key="1">
    <source>
        <dbReference type="EMBL" id="BBM54288.1"/>
    </source>
</evidence>
<proteinExistence type="predicted"/>